<dbReference type="InterPro" id="IPR020901">
    <property type="entry name" value="Prtase_inh_Kunz-CS"/>
</dbReference>
<dbReference type="SUPFAM" id="SSF57362">
    <property type="entry name" value="BPTI-like"/>
    <property type="match status" value="2"/>
</dbReference>
<dbReference type="InterPro" id="IPR009465">
    <property type="entry name" value="Spondin_N"/>
</dbReference>
<dbReference type="EMBL" id="NIRI02000042">
    <property type="protein sequence ID" value="KAG5447427.1"/>
    <property type="molecule type" value="Genomic_DNA"/>
</dbReference>
<keyword evidence="2" id="KW-0272">Extracellular matrix</keyword>
<reference evidence="4 5" key="1">
    <citation type="journal article" date="2018" name="Biotechnol. Adv.">
        <title>Improved genomic resources and new bioinformatic workflow for the carcinogenic parasite Clonorchis sinensis: Biotechnological implications.</title>
        <authorList>
            <person name="Wang D."/>
            <person name="Korhonen P.K."/>
            <person name="Gasser R.B."/>
            <person name="Young N.D."/>
        </authorList>
    </citation>
    <scope>NUCLEOTIDE SEQUENCE [LARGE SCALE GENOMIC DNA]</scope>
    <source>
        <strain evidence="4">Cs-k2</strain>
    </source>
</reference>
<dbReference type="InterPro" id="IPR038678">
    <property type="entry name" value="Spondin_N_sf"/>
</dbReference>
<dbReference type="Pfam" id="PF00090">
    <property type="entry name" value="TSP_1"/>
    <property type="match status" value="2"/>
</dbReference>
<dbReference type="InterPro" id="IPR036880">
    <property type="entry name" value="Kunitz_BPTI_sf"/>
</dbReference>
<dbReference type="GO" id="GO:0004867">
    <property type="term" value="F:serine-type endopeptidase inhibitor activity"/>
    <property type="evidence" value="ECO:0007669"/>
    <property type="project" value="InterPro"/>
</dbReference>
<protein>
    <submittedName>
        <fullName evidence="4">Spondin-1</fullName>
    </submittedName>
</protein>
<dbReference type="OrthoDB" id="347314at2759"/>
<reference evidence="4 5" key="2">
    <citation type="journal article" date="2021" name="Genomics">
        <title>High-quality reference genome for Clonorchis sinensis.</title>
        <authorList>
            <person name="Young N.D."/>
            <person name="Stroehlein A.J."/>
            <person name="Kinkar L."/>
            <person name="Wang T."/>
            <person name="Sohn W.M."/>
            <person name="Chang B.C.H."/>
            <person name="Kaur P."/>
            <person name="Weisz D."/>
            <person name="Dudchenko O."/>
            <person name="Aiden E.L."/>
            <person name="Korhonen P.K."/>
            <person name="Gasser R.B."/>
        </authorList>
    </citation>
    <scope>NUCLEOTIDE SEQUENCE [LARGE SCALE GENOMIC DNA]</scope>
    <source>
        <strain evidence="4">Cs-k2</strain>
    </source>
</reference>
<dbReference type="InterPro" id="IPR036383">
    <property type="entry name" value="TSP1_rpt_sf"/>
</dbReference>
<dbReference type="AlphaFoldDB" id="A0A3R7DPL9"/>
<dbReference type="STRING" id="79923.A0A3R7DPL9"/>
<dbReference type="PROSITE" id="PS50092">
    <property type="entry name" value="TSP1"/>
    <property type="match status" value="3"/>
</dbReference>
<dbReference type="CDD" id="cd00109">
    <property type="entry name" value="Kunitz-type"/>
    <property type="match status" value="1"/>
</dbReference>
<proteinExistence type="predicted"/>
<evidence type="ECO:0000256" key="3">
    <source>
        <dbReference type="ARBA" id="ARBA00022889"/>
    </source>
</evidence>
<dbReference type="Pfam" id="PF06468">
    <property type="entry name" value="Spond_N"/>
    <property type="match status" value="1"/>
</dbReference>
<comment type="caution">
    <text evidence="4">The sequence shown here is derived from an EMBL/GenBank/DDBJ whole genome shotgun (WGS) entry which is preliminary data.</text>
</comment>
<evidence type="ECO:0000313" key="5">
    <source>
        <dbReference type="Proteomes" id="UP000286415"/>
    </source>
</evidence>
<dbReference type="GO" id="GO:0031012">
    <property type="term" value="C:extracellular matrix"/>
    <property type="evidence" value="ECO:0007669"/>
    <property type="project" value="TreeGrafter"/>
</dbReference>
<comment type="subcellular location">
    <subcellularLocation>
        <location evidence="1">Secreted</location>
        <location evidence="1">Extracellular space</location>
        <location evidence="1">Extracellular matrix</location>
    </subcellularLocation>
</comment>
<dbReference type="InterPro" id="IPR000884">
    <property type="entry name" value="TSP1_rpt"/>
</dbReference>
<accession>A0A3R7DPL9</accession>
<dbReference type="Gene3D" id="2.60.40.2130">
    <property type="entry name" value="F-spondin domain"/>
    <property type="match status" value="1"/>
</dbReference>
<dbReference type="NCBIfam" id="NF038123">
    <property type="entry name" value="NF038123_dom"/>
    <property type="match status" value="1"/>
</dbReference>
<dbReference type="Pfam" id="PF00014">
    <property type="entry name" value="Kunitz_BPTI"/>
    <property type="match status" value="2"/>
</dbReference>
<dbReference type="Gene3D" id="4.10.410.10">
    <property type="entry name" value="Pancreatic trypsin inhibitor Kunitz domain"/>
    <property type="match status" value="2"/>
</dbReference>
<dbReference type="SUPFAM" id="SSF82895">
    <property type="entry name" value="TSP-1 type 1 repeat"/>
    <property type="match status" value="3"/>
</dbReference>
<keyword evidence="2" id="KW-0964">Secreted</keyword>
<dbReference type="SMART" id="SM00209">
    <property type="entry name" value="TSP1"/>
    <property type="match status" value="3"/>
</dbReference>
<dbReference type="PROSITE" id="PS51020">
    <property type="entry name" value="SPONDIN"/>
    <property type="match status" value="1"/>
</dbReference>
<dbReference type="InterPro" id="IPR002223">
    <property type="entry name" value="Kunitz_BPTI"/>
</dbReference>
<keyword evidence="3" id="KW-0130">Cell adhesion</keyword>
<evidence type="ECO:0000313" key="4">
    <source>
        <dbReference type="EMBL" id="KAG5447427.1"/>
    </source>
</evidence>
<dbReference type="InParanoid" id="A0A3R7DPL9"/>
<organism evidence="4 5">
    <name type="scientific">Clonorchis sinensis</name>
    <name type="common">Chinese liver fluke</name>
    <dbReference type="NCBI Taxonomy" id="79923"/>
    <lineage>
        <taxon>Eukaryota</taxon>
        <taxon>Metazoa</taxon>
        <taxon>Spiralia</taxon>
        <taxon>Lophotrochozoa</taxon>
        <taxon>Platyhelminthes</taxon>
        <taxon>Trematoda</taxon>
        <taxon>Digenea</taxon>
        <taxon>Opisthorchiida</taxon>
        <taxon>Opisthorchiata</taxon>
        <taxon>Opisthorchiidae</taxon>
        <taxon>Clonorchis</taxon>
    </lineage>
</organism>
<name>A0A3R7DPL9_CLOSI</name>
<gene>
    <name evidence="4" type="ORF">CSKR_109466</name>
</gene>
<dbReference type="GO" id="GO:0007155">
    <property type="term" value="P:cell adhesion"/>
    <property type="evidence" value="ECO:0007669"/>
    <property type="project" value="UniProtKB-KW"/>
</dbReference>
<dbReference type="SMART" id="SM00131">
    <property type="entry name" value="KU"/>
    <property type="match status" value="2"/>
</dbReference>
<dbReference type="Proteomes" id="UP000286415">
    <property type="component" value="Unassembled WGS sequence"/>
</dbReference>
<dbReference type="PROSITE" id="PS50279">
    <property type="entry name" value="BPTI_KUNITZ_2"/>
    <property type="match status" value="2"/>
</dbReference>
<dbReference type="PROSITE" id="PS00280">
    <property type="entry name" value="BPTI_KUNITZ_1"/>
    <property type="match status" value="2"/>
</dbReference>
<evidence type="ECO:0000256" key="1">
    <source>
        <dbReference type="ARBA" id="ARBA00004498"/>
    </source>
</evidence>
<dbReference type="PANTHER" id="PTHR11311:SF15">
    <property type="entry name" value="SPONDIN-2"/>
    <property type="match status" value="1"/>
</dbReference>
<sequence length="1002" mass="111098">MLSTKIHLVVVYYFLSVFHPGTPLWSTSTGSSSLPKECHRLKTSINFGDSMVMLGGNNGTEQDNGFEIRVRRASDGVMVSGWYESGREYAVTLINRYPSVGFRDAVIWLNFDDGDKFMKPMNGNRAKRRTKRSLDTQQSSSCIRDPIRLGMWIHKPGGESSTQPRAGCQGLTAERYNSARSLVTKLALNWRAPDDYQSLSRCKRALPLGCVLMQAAVQARGGHDSVYAVSGGLSKRLCPSWRRPPSPVLPAYIGMHSEKTHSNEPKSVTPNNGVKLSAKDTMHMDTMQPPDCCACGTATYNLTFKGLWTRKTHPRDWPVHNPGLLHWTNLIGASHMPGYRIYQFGEPASAGVSAVCAYGDTTVLKQSLGIAASSTGSVSSVPTGTQRGAMGIGPLHSLISTPGMWSEETLDESRSTLIAVNRTHPLISFLTMLGPSPNWCAGVASQSVCQADCTWIKQLQIDLFPWDAGVRYGDTYIPKNADRKDIPDPIRYITFDWMPNHPFTPNLPVARVTLERVLPKESWQCTSEAGVGVELFRSDGTTETVGGKAVEGERDHTIAQSVIGDPVGGVLKKSRSKSGGHSAGGVGLAGDNPLSDPSLAQMATFLCITDQWSPWGQCSVTCGVGRRERRRLMISNKKNELCQHVPLVEEELCEGRKRTCDFSAPCSLLPWTEWTPCNATCDNRAGLQTRRRYLARPEELDHCRHLFRTQEELDGNTVVEKRECGPTDNECDPVTICGEGRKDGIPCGKKMWQYYYSAVEHDCLPFEYLGCKGGRNRFRTKEACRSMCLKVVESLPGWRRERMALLQYQTSQISSEGTDESRRKSMKAALHCAQPMDPGQKCSDGADKLTGAWYYSPRNRRCFEFLYLGCGGNQNRYADYTSCISDCMPEEWEKSLQMAKALAATGKQPKHKDEVYPTDMSIDSTNPGTDSATMLDKAMVESLRGPKQDCQLTAWGGWSPCSVSHSHQTGRQRRWRHILRSPRHGGSTCGRLFEERACTGTF</sequence>
<dbReference type="InterPro" id="IPR051418">
    <property type="entry name" value="Spondin/Thrombospondin_T1"/>
</dbReference>
<dbReference type="Gene3D" id="2.20.100.10">
    <property type="entry name" value="Thrombospondin type-1 (TSP1) repeat"/>
    <property type="match status" value="3"/>
</dbReference>
<dbReference type="PANTHER" id="PTHR11311">
    <property type="entry name" value="SPONDIN"/>
    <property type="match status" value="1"/>
</dbReference>
<dbReference type="FunCoup" id="A0A3R7DPL9">
    <property type="interactions" value="12"/>
</dbReference>
<keyword evidence="5" id="KW-1185">Reference proteome</keyword>
<evidence type="ECO:0000256" key="2">
    <source>
        <dbReference type="ARBA" id="ARBA00022530"/>
    </source>
</evidence>